<organism evidence="1">
    <name type="scientific">bioreactor metagenome</name>
    <dbReference type="NCBI Taxonomy" id="1076179"/>
    <lineage>
        <taxon>unclassified sequences</taxon>
        <taxon>metagenomes</taxon>
        <taxon>ecological metagenomes</taxon>
    </lineage>
</organism>
<comment type="caution">
    <text evidence="1">The sequence shown here is derived from an EMBL/GenBank/DDBJ whole genome shotgun (WGS) entry which is preliminary data.</text>
</comment>
<gene>
    <name evidence="1" type="ORF">SDC9_190983</name>
</gene>
<sequence>MHHINAFAQLDWQRIDPVLGKIAGSGNGAEGAAAACDSAVAVWAIKTAIDGYFENLFAEMLLQMIIPCMVTFIRVTV</sequence>
<evidence type="ECO:0000313" key="1">
    <source>
        <dbReference type="EMBL" id="MPN43423.1"/>
    </source>
</evidence>
<protein>
    <submittedName>
        <fullName evidence="1">Uncharacterized protein</fullName>
    </submittedName>
</protein>
<proteinExistence type="predicted"/>
<dbReference type="EMBL" id="VSSQ01101814">
    <property type="protein sequence ID" value="MPN43423.1"/>
    <property type="molecule type" value="Genomic_DNA"/>
</dbReference>
<name>A0A645I7M1_9ZZZZ</name>
<dbReference type="AlphaFoldDB" id="A0A645I7M1"/>
<accession>A0A645I7M1</accession>
<reference evidence="1" key="1">
    <citation type="submission" date="2019-08" db="EMBL/GenBank/DDBJ databases">
        <authorList>
            <person name="Kucharzyk K."/>
            <person name="Murdoch R.W."/>
            <person name="Higgins S."/>
            <person name="Loffler F."/>
        </authorList>
    </citation>
    <scope>NUCLEOTIDE SEQUENCE</scope>
</reference>